<name>A0A6J4S5X2_9ACTN</name>
<gene>
    <name evidence="1" type="ORF">AVDCRST_MAG30-1332</name>
</gene>
<accession>A0A6J4S5X2</accession>
<protein>
    <submittedName>
        <fullName evidence="1">Uncharacterized protein</fullName>
    </submittedName>
</protein>
<proteinExistence type="predicted"/>
<evidence type="ECO:0000313" key="1">
    <source>
        <dbReference type="EMBL" id="CAA9490441.1"/>
    </source>
</evidence>
<dbReference type="AlphaFoldDB" id="A0A6J4S5X2"/>
<organism evidence="1">
    <name type="scientific">uncultured Solirubrobacteraceae bacterium</name>
    <dbReference type="NCBI Taxonomy" id="1162706"/>
    <lineage>
        <taxon>Bacteria</taxon>
        <taxon>Bacillati</taxon>
        <taxon>Actinomycetota</taxon>
        <taxon>Thermoleophilia</taxon>
        <taxon>Solirubrobacterales</taxon>
        <taxon>Solirubrobacteraceae</taxon>
        <taxon>environmental samples</taxon>
    </lineage>
</organism>
<sequence length="39" mass="4051">MRSAALKHYAILAGAPQGPVESCWPRLAGARNTDTPSGV</sequence>
<reference evidence="1" key="1">
    <citation type="submission" date="2020-02" db="EMBL/GenBank/DDBJ databases">
        <authorList>
            <person name="Meier V. D."/>
        </authorList>
    </citation>
    <scope>NUCLEOTIDE SEQUENCE</scope>
    <source>
        <strain evidence="1">AVDCRST_MAG30</strain>
    </source>
</reference>
<dbReference type="EMBL" id="CADCVS010000193">
    <property type="protein sequence ID" value="CAA9490441.1"/>
    <property type="molecule type" value="Genomic_DNA"/>
</dbReference>